<evidence type="ECO:0000313" key="2">
    <source>
        <dbReference type="EMBL" id="MPM32523.1"/>
    </source>
</evidence>
<gene>
    <name evidence="2" type="ORF">SDC9_79086</name>
</gene>
<sequence>MGRDKKQGDLVLMPPPPGQKDDGKFIRAPEWLPAPLRAEFNELRAMLVERGIFERPDRDMLGFYLVSRYSWADAEKRASQAITRGDSDGAADWSGISGRYFKQCVAAADRLGMCVTSRARLIAPKEPEKQQENPLEKLLKERQRRA</sequence>
<evidence type="ECO:0008006" key="3">
    <source>
        <dbReference type="Google" id="ProtNLM"/>
    </source>
</evidence>
<feature type="region of interest" description="Disordered" evidence="1">
    <location>
        <begin position="1"/>
        <end position="24"/>
    </location>
</feature>
<dbReference type="EMBL" id="VSSQ01006386">
    <property type="protein sequence ID" value="MPM32523.1"/>
    <property type="molecule type" value="Genomic_DNA"/>
</dbReference>
<name>A0A644Z1B3_9ZZZZ</name>
<accession>A0A644Z1B3</accession>
<organism evidence="2">
    <name type="scientific">bioreactor metagenome</name>
    <dbReference type="NCBI Taxonomy" id="1076179"/>
    <lineage>
        <taxon>unclassified sequences</taxon>
        <taxon>metagenomes</taxon>
        <taxon>ecological metagenomes</taxon>
    </lineage>
</organism>
<evidence type="ECO:0000256" key="1">
    <source>
        <dbReference type="SAM" id="MobiDB-lite"/>
    </source>
</evidence>
<reference evidence="2" key="1">
    <citation type="submission" date="2019-08" db="EMBL/GenBank/DDBJ databases">
        <authorList>
            <person name="Kucharzyk K."/>
            <person name="Murdoch R.W."/>
            <person name="Higgins S."/>
            <person name="Loffler F."/>
        </authorList>
    </citation>
    <scope>NUCLEOTIDE SEQUENCE</scope>
</reference>
<proteinExistence type="predicted"/>
<dbReference type="AlphaFoldDB" id="A0A644Z1B3"/>
<protein>
    <recommendedName>
        <fullName evidence="3">Phage terminase small subunit P27 family</fullName>
    </recommendedName>
</protein>
<feature type="region of interest" description="Disordered" evidence="1">
    <location>
        <begin position="123"/>
        <end position="146"/>
    </location>
</feature>
<comment type="caution">
    <text evidence="2">The sequence shown here is derived from an EMBL/GenBank/DDBJ whole genome shotgun (WGS) entry which is preliminary data.</text>
</comment>